<dbReference type="PANTHER" id="PTHR42996">
    <property type="entry name" value="PHOSPHATE-BINDING PROTEIN PSTS"/>
    <property type="match status" value="1"/>
</dbReference>
<evidence type="ECO:0000256" key="1">
    <source>
        <dbReference type="ARBA" id="ARBA00008725"/>
    </source>
</evidence>
<feature type="signal peptide" evidence="2">
    <location>
        <begin position="1"/>
        <end position="20"/>
    </location>
</feature>
<dbReference type="Pfam" id="PF12849">
    <property type="entry name" value="PBP_like_2"/>
    <property type="match status" value="1"/>
</dbReference>
<organism evidence="4">
    <name type="scientific">Dunaliella tertiolecta</name>
    <name type="common">Green alga</name>
    <dbReference type="NCBI Taxonomy" id="3047"/>
    <lineage>
        <taxon>Eukaryota</taxon>
        <taxon>Viridiplantae</taxon>
        <taxon>Chlorophyta</taxon>
        <taxon>core chlorophytes</taxon>
        <taxon>Chlorophyceae</taxon>
        <taxon>CS clade</taxon>
        <taxon>Chlamydomonadales</taxon>
        <taxon>Dunaliellaceae</taxon>
        <taxon>Dunaliella</taxon>
    </lineage>
</organism>
<dbReference type="InterPro" id="IPR024370">
    <property type="entry name" value="PBP_domain"/>
</dbReference>
<feature type="chain" id="PRO_5031495737" description="PBP domain-containing protein" evidence="2">
    <location>
        <begin position="21"/>
        <end position="721"/>
    </location>
</feature>
<dbReference type="InterPro" id="IPR050962">
    <property type="entry name" value="Phosphate-bind_PstS"/>
</dbReference>
<evidence type="ECO:0000256" key="2">
    <source>
        <dbReference type="SAM" id="SignalP"/>
    </source>
</evidence>
<dbReference type="AlphaFoldDB" id="A0A7S3QP27"/>
<dbReference type="Gene3D" id="3.40.190.10">
    <property type="entry name" value="Periplasmic binding protein-like II"/>
    <property type="match status" value="3"/>
</dbReference>
<dbReference type="SUPFAM" id="SSF53850">
    <property type="entry name" value="Periplasmic binding protein-like II"/>
    <property type="match status" value="2"/>
</dbReference>
<sequence>MDFSYVWALFLLGLSSTAHGLEQTVVLPFSGPLDGSNTYGGKLTAAVEYGASRPVDINFREVPGNSEAHDEYKNMGPRGALSSNPLGPSDGPHLNIPVAYSTLSIYVNIPGLSQTLNLTTCLLASILSGTITSWAAPDIADFNNALPLVKDNPRIVIVKQKQASKPETELLNAFLRDVTTKDDRCPDKWVGKGLPDPEGDDPNVREVEDTTQGLLANFFSITYAFTAKGFELGLSEVALKTTLDGTFITAEPSKTGNVQASDPLSTIDAIAQQLPDDFFDGDFTGARQKTWDMPFEGVFPITQVHYLHLPKNVSSLPPPAWEQGQASLLQAIAKLAVSVDGWTLVNNTGLISLANNDISARSMTALGRMDLNGEAEYDMELNGRYTGLQSPSISGNRGTYELLQITRLQLREQQLEEGVKHATSQILRGSGSSALTAVMWRMMANFRASSSSPVWLSYRAIGSSGGQAEFIGANNGYEPWSDFGASDVPLSNDQWTILDNQGKETIQLPVGLSPINFFVSIPAGDLPEGKAKLTPCTIVKIFTGKITSWSDPAVEADIGASLPDEEVTFYFRSGSGTTSVISQYMATVCPGEWTFTQGKTVPEWADVESGIETTSTLDLANKLEKNPYSIGYMDAGVGQSFTALVEVSLRNRAGKFLTSQESDVSAAALELFKGSSWPSKPTDDFSGVSLLNQPGEKTWPIATMPMVFVRTDAIGMGATGA</sequence>
<gene>
    <name evidence="4" type="ORF">DTER00134_LOCUS3800</name>
</gene>
<dbReference type="PANTHER" id="PTHR42996:SF1">
    <property type="entry name" value="PHOSPHATE-BINDING PROTEIN PSTS"/>
    <property type="match status" value="1"/>
</dbReference>
<evidence type="ECO:0000259" key="3">
    <source>
        <dbReference type="Pfam" id="PF12849"/>
    </source>
</evidence>
<comment type="similarity">
    <text evidence="1">Belongs to the PstS family.</text>
</comment>
<protein>
    <recommendedName>
        <fullName evidence="3">PBP domain-containing protein</fullName>
    </recommendedName>
</protein>
<keyword evidence="2" id="KW-0732">Signal</keyword>
<name>A0A7S3QP27_DUNTE</name>
<evidence type="ECO:0000313" key="4">
    <source>
        <dbReference type="EMBL" id="CAE0488730.1"/>
    </source>
</evidence>
<feature type="domain" description="PBP" evidence="3">
    <location>
        <begin position="422"/>
        <end position="667"/>
    </location>
</feature>
<accession>A0A7S3QP27</accession>
<reference evidence="4" key="1">
    <citation type="submission" date="2021-01" db="EMBL/GenBank/DDBJ databases">
        <authorList>
            <person name="Corre E."/>
            <person name="Pelletier E."/>
            <person name="Niang G."/>
            <person name="Scheremetjew M."/>
            <person name="Finn R."/>
            <person name="Kale V."/>
            <person name="Holt S."/>
            <person name="Cochrane G."/>
            <person name="Meng A."/>
            <person name="Brown T."/>
            <person name="Cohen L."/>
        </authorList>
    </citation>
    <scope>NUCLEOTIDE SEQUENCE</scope>
    <source>
        <strain evidence="4">CCMP1320</strain>
    </source>
</reference>
<proteinExistence type="inferred from homology"/>
<dbReference type="EMBL" id="HBIP01007218">
    <property type="protein sequence ID" value="CAE0488730.1"/>
    <property type="molecule type" value="Transcribed_RNA"/>
</dbReference>